<dbReference type="InterPro" id="IPR016193">
    <property type="entry name" value="Cytidine_deaminase-like"/>
</dbReference>
<dbReference type="Pfam" id="PF00383">
    <property type="entry name" value="dCMP_cyt_deam_1"/>
    <property type="match status" value="1"/>
</dbReference>
<keyword evidence="3" id="KW-1185">Reference proteome</keyword>
<feature type="domain" description="CMP/dCMP-type deaminase" evidence="1">
    <location>
        <begin position="12"/>
        <end position="123"/>
    </location>
</feature>
<dbReference type="Proteomes" id="UP001500213">
    <property type="component" value="Unassembled WGS sequence"/>
</dbReference>
<name>A0ABP8AJM7_9MICO</name>
<evidence type="ECO:0000313" key="3">
    <source>
        <dbReference type="Proteomes" id="UP001500213"/>
    </source>
</evidence>
<dbReference type="EMBL" id="BAABBX010000004">
    <property type="protein sequence ID" value="GAA4184761.1"/>
    <property type="molecule type" value="Genomic_DNA"/>
</dbReference>
<organism evidence="2 3">
    <name type="scientific">Gryllotalpicola kribbensis</name>
    <dbReference type="NCBI Taxonomy" id="993084"/>
    <lineage>
        <taxon>Bacteria</taxon>
        <taxon>Bacillati</taxon>
        <taxon>Actinomycetota</taxon>
        <taxon>Actinomycetes</taxon>
        <taxon>Micrococcales</taxon>
        <taxon>Microbacteriaceae</taxon>
        <taxon>Gryllotalpicola</taxon>
    </lineage>
</organism>
<dbReference type="CDD" id="cd01285">
    <property type="entry name" value="nucleoside_deaminase"/>
    <property type="match status" value="1"/>
</dbReference>
<dbReference type="Gene3D" id="3.40.140.10">
    <property type="entry name" value="Cytidine Deaminase, domain 2"/>
    <property type="match status" value="1"/>
</dbReference>
<evidence type="ECO:0000259" key="1">
    <source>
        <dbReference type="PROSITE" id="PS51747"/>
    </source>
</evidence>
<dbReference type="InterPro" id="IPR002125">
    <property type="entry name" value="CMP_dCMP_dom"/>
</dbReference>
<dbReference type="PANTHER" id="PTHR11079">
    <property type="entry name" value="CYTOSINE DEAMINASE FAMILY MEMBER"/>
    <property type="match status" value="1"/>
</dbReference>
<accession>A0ABP8AJM7</accession>
<sequence length="167" mass="18233">MTQDAAAQLRRADDLYWLGAAVRLAEQNVRDGGGPFGAIVVKDGQQVAVGQNRVTRDNDPTAHAEVEAIRAAGRALGTFDLSGTILYSSCEPCPLCLSAGLWGRVERIVFSANKMDAAAAGFDDHEFYELMATPRDGWTLPVVQELRTADASEPFELWGRFDGRVRY</sequence>
<evidence type="ECO:0000313" key="2">
    <source>
        <dbReference type="EMBL" id="GAA4184761.1"/>
    </source>
</evidence>
<dbReference type="SUPFAM" id="SSF53927">
    <property type="entry name" value="Cytidine deaminase-like"/>
    <property type="match status" value="1"/>
</dbReference>
<gene>
    <name evidence="2" type="ORF">GCM10022288_05900</name>
</gene>
<reference evidence="3" key="1">
    <citation type="journal article" date="2019" name="Int. J. Syst. Evol. Microbiol.">
        <title>The Global Catalogue of Microorganisms (GCM) 10K type strain sequencing project: providing services to taxonomists for standard genome sequencing and annotation.</title>
        <authorList>
            <consortium name="The Broad Institute Genomics Platform"/>
            <consortium name="The Broad Institute Genome Sequencing Center for Infectious Disease"/>
            <person name="Wu L."/>
            <person name="Ma J."/>
        </authorList>
    </citation>
    <scope>NUCLEOTIDE SEQUENCE [LARGE SCALE GENOMIC DNA]</scope>
    <source>
        <strain evidence="3">JCM 17593</strain>
    </source>
</reference>
<dbReference type="PANTHER" id="PTHR11079:SF161">
    <property type="entry name" value="CMP_DCMP-TYPE DEAMINASE DOMAIN-CONTAINING PROTEIN"/>
    <property type="match status" value="1"/>
</dbReference>
<proteinExistence type="predicted"/>
<protein>
    <submittedName>
        <fullName evidence="2">Nucleoside deaminase</fullName>
    </submittedName>
</protein>
<dbReference type="RefSeq" id="WP_344773645.1">
    <property type="nucleotide sequence ID" value="NZ_BAABBX010000004.1"/>
</dbReference>
<dbReference type="PROSITE" id="PS51747">
    <property type="entry name" value="CYT_DCMP_DEAMINASES_2"/>
    <property type="match status" value="1"/>
</dbReference>
<comment type="caution">
    <text evidence="2">The sequence shown here is derived from an EMBL/GenBank/DDBJ whole genome shotgun (WGS) entry which is preliminary data.</text>
</comment>